<dbReference type="OrthoDB" id="17560at2759"/>
<dbReference type="Pfam" id="PF01738">
    <property type="entry name" value="DLH"/>
    <property type="match status" value="1"/>
</dbReference>
<dbReference type="OMA" id="PKQKWAK"/>
<feature type="domain" description="Dienelactone hydrolase" evidence="1">
    <location>
        <begin position="27"/>
        <end position="241"/>
    </location>
</feature>
<dbReference type="Gene3D" id="3.40.50.1820">
    <property type="entry name" value="alpha/beta hydrolase"/>
    <property type="match status" value="1"/>
</dbReference>
<dbReference type="FunCoup" id="D2VT28">
    <property type="interactions" value="37"/>
</dbReference>
<dbReference type="RefSeq" id="XP_002672755.1">
    <property type="nucleotide sequence ID" value="XM_002672709.1"/>
</dbReference>
<dbReference type="Proteomes" id="UP000006671">
    <property type="component" value="Unassembled WGS sequence"/>
</dbReference>
<name>D2VT28_NAEGR</name>
<accession>D2VT28</accession>
<dbReference type="GeneID" id="8854231"/>
<sequence length="243" mass="27203">MHDCCKQGHIHTGTPTGTLTQISGRETYVKKHSNSNGKAILFIHDAFGLPFINNQLLVDTFSEEAQADVYLPDFFNGDGVPIQVLSNMSSFDFNPWRARNGRDKFPIIESYTRALKEQEGIKKLVVIGFCWGGWGSIQLGQLDDLVDGVVLAHPSMLEIPSDIEALKKPSLFICAEVDHAFSEEARLLSQSILENKEMDATFKLWNGVRHGFAVRFDTEDKIAAQAAEQAKDEAVKFFKRILQ</sequence>
<dbReference type="PANTHER" id="PTHR17630:SF44">
    <property type="entry name" value="PROTEIN AIM2"/>
    <property type="match status" value="1"/>
</dbReference>
<dbReference type="SUPFAM" id="SSF53474">
    <property type="entry name" value="alpha/beta-Hydrolases"/>
    <property type="match status" value="1"/>
</dbReference>
<proteinExistence type="predicted"/>
<dbReference type="VEuPathDB" id="AmoebaDB:NAEGRDRAFT_72152"/>
<dbReference type="InParanoid" id="D2VT28"/>
<dbReference type="KEGG" id="ngr:NAEGRDRAFT_72152"/>
<protein>
    <submittedName>
        <fullName evidence="2">Predicted protein</fullName>
    </submittedName>
</protein>
<dbReference type="InterPro" id="IPR002925">
    <property type="entry name" value="Dienelactn_hydro"/>
</dbReference>
<evidence type="ECO:0000259" key="1">
    <source>
        <dbReference type="Pfam" id="PF01738"/>
    </source>
</evidence>
<dbReference type="GO" id="GO:0016787">
    <property type="term" value="F:hydrolase activity"/>
    <property type="evidence" value="ECO:0007669"/>
    <property type="project" value="InterPro"/>
</dbReference>
<dbReference type="AlphaFoldDB" id="D2VT28"/>
<reference evidence="2 3" key="1">
    <citation type="journal article" date="2010" name="Cell">
        <title>The genome of Naegleria gruberi illuminates early eukaryotic versatility.</title>
        <authorList>
            <person name="Fritz-Laylin L.K."/>
            <person name="Prochnik S.E."/>
            <person name="Ginger M.L."/>
            <person name="Dacks J.B."/>
            <person name="Carpenter M.L."/>
            <person name="Field M.C."/>
            <person name="Kuo A."/>
            <person name="Paredez A."/>
            <person name="Chapman J."/>
            <person name="Pham J."/>
            <person name="Shu S."/>
            <person name="Neupane R."/>
            <person name="Cipriano M."/>
            <person name="Mancuso J."/>
            <person name="Tu H."/>
            <person name="Salamov A."/>
            <person name="Lindquist E."/>
            <person name="Shapiro H."/>
            <person name="Lucas S."/>
            <person name="Grigoriev I.V."/>
            <person name="Cande W.Z."/>
            <person name="Fulton C."/>
            <person name="Rokhsar D.S."/>
            <person name="Dawson S.C."/>
        </authorList>
    </citation>
    <scope>NUCLEOTIDE SEQUENCE [LARGE SCALE GENOMIC DNA]</scope>
    <source>
        <strain evidence="2 3">NEG-M</strain>
    </source>
</reference>
<keyword evidence="3" id="KW-1185">Reference proteome</keyword>
<dbReference type="PANTHER" id="PTHR17630">
    <property type="entry name" value="DIENELACTONE HYDROLASE"/>
    <property type="match status" value="1"/>
</dbReference>
<organism evidence="3">
    <name type="scientific">Naegleria gruberi</name>
    <name type="common">Amoeba</name>
    <dbReference type="NCBI Taxonomy" id="5762"/>
    <lineage>
        <taxon>Eukaryota</taxon>
        <taxon>Discoba</taxon>
        <taxon>Heterolobosea</taxon>
        <taxon>Tetramitia</taxon>
        <taxon>Eutetramitia</taxon>
        <taxon>Vahlkampfiidae</taxon>
        <taxon>Naegleria</taxon>
    </lineage>
</organism>
<dbReference type="STRING" id="5762.D2VT28"/>
<dbReference type="InterPro" id="IPR029058">
    <property type="entry name" value="AB_hydrolase_fold"/>
</dbReference>
<evidence type="ECO:0000313" key="3">
    <source>
        <dbReference type="Proteomes" id="UP000006671"/>
    </source>
</evidence>
<dbReference type="EMBL" id="GG738895">
    <property type="protein sequence ID" value="EFC40011.1"/>
    <property type="molecule type" value="Genomic_DNA"/>
</dbReference>
<evidence type="ECO:0000313" key="2">
    <source>
        <dbReference type="EMBL" id="EFC40011.1"/>
    </source>
</evidence>
<dbReference type="eggNOG" id="KOG3043">
    <property type="taxonomic scope" value="Eukaryota"/>
</dbReference>
<gene>
    <name evidence="2" type="ORF">NAEGRDRAFT_72152</name>
</gene>